<dbReference type="InterPro" id="IPR015943">
    <property type="entry name" value="WD40/YVTN_repeat-like_dom_sf"/>
</dbReference>
<organism evidence="1 2">
    <name type="scientific">Chlorella sorokiniana</name>
    <name type="common">Freshwater green alga</name>
    <dbReference type="NCBI Taxonomy" id="3076"/>
    <lineage>
        <taxon>Eukaryota</taxon>
        <taxon>Viridiplantae</taxon>
        <taxon>Chlorophyta</taxon>
        <taxon>core chlorophytes</taxon>
        <taxon>Trebouxiophyceae</taxon>
        <taxon>Chlorellales</taxon>
        <taxon>Chlorellaceae</taxon>
        <taxon>Chlorella clade</taxon>
        <taxon>Chlorella</taxon>
    </lineage>
</organism>
<dbReference type="AlphaFoldDB" id="A0A2P6U3N0"/>
<name>A0A2P6U3N0_CHLSO</name>
<evidence type="ECO:0000313" key="1">
    <source>
        <dbReference type="EMBL" id="PRW60909.1"/>
    </source>
</evidence>
<comment type="caution">
    <text evidence="1">The sequence shown here is derived from an EMBL/GenBank/DDBJ whole genome shotgun (WGS) entry which is preliminary data.</text>
</comment>
<dbReference type="SUPFAM" id="SSF50978">
    <property type="entry name" value="WD40 repeat-like"/>
    <property type="match status" value="1"/>
</dbReference>
<accession>A0A2P6U3N0</accession>
<reference evidence="1 2" key="1">
    <citation type="journal article" date="2018" name="Plant J.">
        <title>Genome sequences of Chlorella sorokiniana UTEX 1602 and Micractinium conductrix SAG 241.80: implications to maltose excretion by a green alga.</title>
        <authorList>
            <person name="Arriola M.B."/>
            <person name="Velmurugan N."/>
            <person name="Zhang Y."/>
            <person name="Plunkett M.H."/>
            <person name="Hondzo H."/>
            <person name="Barney B.M."/>
        </authorList>
    </citation>
    <scope>NUCLEOTIDE SEQUENCE [LARGE SCALE GENOMIC DNA]</scope>
    <source>
        <strain evidence="2">UTEX 1602</strain>
    </source>
</reference>
<proteinExistence type="predicted"/>
<protein>
    <submittedName>
        <fullName evidence="1">WD40 repeat</fullName>
    </submittedName>
</protein>
<keyword evidence="2" id="KW-1185">Reference proteome</keyword>
<sequence length="431" mass="43952">MASSVHIPPLQPSSGPQTVTCDIVLGTPEDIRQVTTKLQAALALAQQRWGAAGRRPASAGIGPAAAAAAPMAAAAAAPLCWTTDAADHNGDPVTSMAYLPQVAGLPGGEGHAGWLVSSSRGLLNLWEASPSGGRGEAALMCMHSQGTDYTTVCLDGERSTRMLLGASMDRSGNEWVSASSLEVETLLAPKGRCPMPHSAASKIQGQNCLAVASLHSFGGPLAETVVASYGGALVCWSVGNASKPAASNSATPGSAAPKALWKAHDALITALHKSSFGLSLFSGAADGKVHMFNMREKPSRPTLEFSQQGRITGISQVNDSQLLTTAGDGRLMVWDLRNASAGPVKFAVPDARPIVRMAVSPFADSAAVATTGGLYTVDLLDSACSVHTIAPGAPRTPITALLWNSATSEVVAAGGPGGPGTISVFKARLGF</sequence>
<dbReference type="EMBL" id="LHPG02000001">
    <property type="protein sequence ID" value="PRW60909.1"/>
    <property type="molecule type" value="Genomic_DNA"/>
</dbReference>
<dbReference type="Proteomes" id="UP000239899">
    <property type="component" value="Unassembled WGS sequence"/>
</dbReference>
<evidence type="ECO:0000313" key="2">
    <source>
        <dbReference type="Proteomes" id="UP000239899"/>
    </source>
</evidence>
<gene>
    <name evidence="1" type="ORF">C2E21_0484</name>
</gene>
<dbReference type="InterPro" id="IPR001680">
    <property type="entry name" value="WD40_rpt"/>
</dbReference>
<dbReference type="SMART" id="SM00320">
    <property type="entry name" value="WD40"/>
    <property type="match status" value="3"/>
</dbReference>
<dbReference type="STRING" id="3076.A0A2P6U3N0"/>
<dbReference type="OrthoDB" id="2096344at2759"/>
<dbReference type="Gene3D" id="2.130.10.10">
    <property type="entry name" value="YVTN repeat-like/Quinoprotein amine dehydrogenase"/>
    <property type="match status" value="1"/>
</dbReference>
<dbReference type="InterPro" id="IPR036322">
    <property type="entry name" value="WD40_repeat_dom_sf"/>
</dbReference>
<dbReference type="Pfam" id="PF00400">
    <property type="entry name" value="WD40"/>
    <property type="match status" value="2"/>
</dbReference>